<dbReference type="SUPFAM" id="SSF51294">
    <property type="entry name" value="Hedgehog/intein (Hint) domain"/>
    <property type="match status" value="1"/>
</dbReference>
<evidence type="ECO:0000259" key="4">
    <source>
        <dbReference type="Pfam" id="PF13403"/>
    </source>
</evidence>
<feature type="region of interest" description="Disordered" evidence="3">
    <location>
        <begin position="1558"/>
        <end position="1593"/>
    </location>
</feature>
<dbReference type="PANTHER" id="PTHR38340">
    <property type="entry name" value="S-LAYER PROTEIN"/>
    <property type="match status" value="1"/>
</dbReference>
<keyword evidence="6" id="KW-1185">Reference proteome</keyword>
<dbReference type="RefSeq" id="WP_149786477.1">
    <property type="nucleotide sequence ID" value="NZ_FNIO01000001.1"/>
</dbReference>
<feature type="region of interest" description="Disordered" evidence="3">
    <location>
        <begin position="1378"/>
        <end position="1469"/>
    </location>
</feature>
<dbReference type="Proteomes" id="UP000324252">
    <property type="component" value="Unassembled WGS sequence"/>
</dbReference>
<evidence type="ECO:0000256" key="2">
    <source>
        <dbReference type="ARBA" id="ARBA00022525"/>
    </source>
</evidence>
<evidence type="ECO:0000313" key="6">
    <source>
        <dbReference type="Proteomes" id="UP000324252"/>
    </source>
</evidence>
<dbReference type="InterPro" id="IPR011049">
    <property type="entry name" value="Serralysin-like_metalloprot_C"/>
</dbReference>
<evidence type="ECO:0000256" key="1">
    <source>
        <dbReference type="ARBA" id="ARBA00004613"/>
    </source>
</evidence>
<evidence type="ECO:0000313" key="5">
    <source>
        <dbReference type="EMBL" id="SHJ56175.1"/>
    </source>
</evidence>
<name>A0A1H0BH57_9RHOB</name>
<dbReference type="PANTHER" id="PTHR38340:SF1">
    <property type="entry name" value="S-LAYER PROTEIN"/>
    <property type="match status" value="1"/>
</dbReference>
<dbReference type="PROSITE" id="PS00330">
    <property type="entry name" value="HEMOLYSIN_CALCIUM"/>
    <property type="match status" value="12"/>
</dbReference>
<proteinExistence type="predicted"/>
<dbReference type="InterPro" id="IPR001343">
    <property type="entry name" value="Hemolysn_Ca-bd"/>
</dbReference>
<dbReference type="InterPro" id="IPR018511">
    <property type="entry name" value="Hemolysin-typ_Ca-bd_CS"/>
</dbReference>
<feature type="compositionally biased region" description="Basic and acidic residues" evidence="3">
    <location>
        <begin position="1566"/>
        <end position="1591"/>
    </location>
</feature>
<comment type="subcellular location">
    <subcellularLocation>
        <location evidence="1">Secreted</location>
    </subcellularLocation>
</comment>
<feature type="domain" description="Hedgehog/Intein (Hint)" evidence="4">
    <location>
        <begin position="1730"/>
        <end position="1868"/>
    </location>
</feature>
<dbReference type="SUPFAM" id="SSF51120">
    <property type="entry name" value="beta-Roll"/>
    <property type="match status" value="7"/>
</dbReference>
<feature type="region of interest" description="Disordered" evidence="3">
    <location>
        <begin position="1186"/>
        <end position="1251"/>
    </location>
</feature>
<dbReference type="Pfam" id="PF00353">
    <property type="entry name" value="HemolysinCabind"/>
    <property type="match status" value="11"/>
</dbReference>
<dbReference type="Gene3D" id="2.170.16.10">
    <property type="entry name" value="Hedgehog/Intein (Hint) domain"/>
    <property type="match status" value="1"/>
</dbReference>
<dbReference type="PRINTS" id="PR00313">
    <property type="entry name" value="CABNDNGRPT"/>
</dbReference>
<protein>
    <submittedName>
        <fullName evidence="5">Ca2+-binding protein, RTX toxin-related</fullName>
    </submittedName>
</protein>
<reference evidence="5 6" key="1">
    <citation type="submission" date="2016-11" db="EMBL/GenBank/DDBJ databases">
        <authorList>
            <person name="Varghese N."/>
            <person name="Submissions S."/>
        </authorList>
    </citation>
    <scope>NUCLEOTIDE SEQUENCE [LARGE SCALE GENOMIC DNA]</scope>
    <source>
        <strain evidence="5 6">DSM 29620</strain>
    </source>
</reference>
<organism evidence="5 6">
    <name type="scientific">Lutimaribacter pacificus</name>
    <dbReference type="NCBI Taxonomy" id="391948"/>
    <lineage>
        <taxon>Bacteria</taxon>
        <taxon>Pseudomonadati</taxon>
        <taxon>Pseudomonadota</taxon>
        <taxon>Alphaproteobacteria</taxon>
        <taxon>Rhodobacterales</taxon>
        <taxon>Roseobacteraceae</taxon>
        <taxon>Lutimaribacter</taxon>
    </lineage>
</organism>
<dbReference type="Pfam" id="PF13403">
    <property type="entry name" value="Hint_2"/>
    <property type="match status" value="1"/>
</dbReference>
<dbReference type="GO" id="GO:0005509">
    <property type="term" value="F:calcium ion binding"/>
    <property type="evidence" value="ECO:0007669"/>
    <property type="project" value="InterPro"/>
</dbReference>
<dbReference type="OrthoDB" id="6305173at2"/>
<feature type="compositionally biased region" description="Low complexity" evidence="3">
    <location>
        <begin position="1221"/>
        <end position="1235"/>
    </location>
</feature>
<dbReference type="Gene3D" id="2.150.10.10">
    <property type="entry name" value="Serralysin-like metalloprotease, C-terminal"/>
    <property type="match status" value="6"/>
</dbReference>
<dbReference type="InterPro" id="IPR028992">
    <property type="entry name" value="Hedgehog/Intein_dom"/>
</dbReference>
<sequence>MTATTVNVFYIGTRPILDTTQGNGIMEGADALLGHYDIGTDAVYHDLGVQHDPRVVDGLLATNDYGASALNPDGLYDEGFNNTPSGGFSEVDSQQLFYGTVSYRDIDGTIKTMTNVPFNVYQLENGDTFIAPTAEIVSTTSGLTSDTGQFIASVLSGRDLISIDLDSMSDAAIGHDNLMYDFESVEDQVQTFYLGNKTILDATQGNGIMEDAGSLLGSYDATNGAVGDGQFTLHTLYTRHDPVVNDGLLATNDYGAGAAYPDGYYDEGFSNAVSPGQNGSTFSELDSQQLFWGDVYYLDADGNEQVMENVALNVYQLENGDVHAVPTREIVDGYGRFPDANDYTPSILDGLNVSRIELTSMRDNAIGHDNLLYDSESIGDAISQTTVGVNSDGIVTGTEGDDFMGIGYTDADGDEIDGGECSSAGTGAAVSGSTVNVFFVGNMSNLDTTQGNGVMEGASGLLGHYEVGSDLTYHDLTVVQDTRAVDYLLATNDYGASSIHPDGLYLDGFANTVTGGFSQLDSQQIFYGDVTYRDIDGTIKVMEKVPLNLYQLENGDVYMAPSGDLAADPGVLTPSVLSGREILSVDLNSPVNVGQDSLIYSYESVHDQVQTFYLGNHANLDTTQGNLTMEGASSLLGGYDGTTAGLPGAGEFTLHTLQVHQDAKANDALMATNDYGASALHPDGFYQDGFSNTPTAGQAGTNYSQIDSHQFYRGDVYYTDADGNEQVMHDVALHVYQLENGDVFAVPTGEIRSGDGTQSDASALTPSVLAGLNISRIELTMMVADPTPDNLMYDWESIGDGSSTAAISGGGTDGDATDLSCLNDVIEAGAGNDTVQAGVGDDTVDGGTGDDLLYGDLGDDVLVGGEGADTLIGGAGADVLDGGAGDDVIAVGGSDMASGGTGDDRFVLDPTETGINVSLDGGSDATDGHPDDDANGDAGDILDLRTAANDLALTLGADGESGTVNGIDADADTDISFAEIENVVLGAGDDTVDATVATVGVNVDAGAGDDTLLGGAGDDTLAGGDGADLIAGGAGDDALDVGANDGVTDMVVLADGDGDDTVSGFEGPTDNGDGTFAGLDQLDVSDLTDVDGNPVDSNDVVVGDDGNGNAVLSFPNGESITLEGIDPAIADDPAYLEALGIPTGSDGTVDGTAGNDDMAPGYTDADGDVIDGADGLDDIIEAGNGNDTVNAGLGDDTVDGGSGNDELSGNAGNDILAGNEGNDTLSGGDGNDSLLGGDGSDELSGDLGADTLDGGAGDDDLVLGTGDVAYGGTGDDAFYLYDDQGTGGTATVVGGEGGEDFTDPTNGGDGDVLELGWNGDDPVTDDLTVTFTGDEAGTVTGGATDVIFSEIEIVVTGDGDDTIDGAASDTPMEVYAGGGDDSVTGGSDDDILDGGDGADTLLGGLGDDTLDGGDGNDTIYGSDGNDSVDGGEGDDYINTRISPGLGVPDSGLDHPTNPALSYPADTDPDNDRDFVDGGAGNDTILTGDDNDTIRGGLGNDWIDAGFDTDIVDGGSGDDTLFGNEGADTIHGGDGHDEIWGGLGPSNPDYAASELFELSDDIDPDPDNNRDLLHGGDGDDTIHGGDDADTLHGDAGNDLLDGGIDDDQLYGGDGDDTLIGGAGSDTLTGGAGADSFVVDGADLIADFDAATGIGDDDPSNNDLVDLSAFYNDTTLAAWNAANPGQQYASPLAWLRADQTDGVLDAADGLLIENGGVAVAADALNAENTMVVCFTVGTRIATLHGEVAIEALQAGDLVLTMDHGYQPVRWIGSTRVRAVGNLAPILFRKGALNNVRDLMVSPQHCMFLSGAYAELAFGEHEVLAPAKHLVNDHSVIRVEGGEVEYFHILFDTHEIVFAEGCPSESFHPGQAGLNALGEAARQEIFALFPQLADGDFDGFGDSGRMVLKAHEAQLAAAVGHLGRM</sequence>
<keyword evidence="2" id="KW-0964">Secreted</keyword>
<dbReference type="InterPro" id="IPR050557">
    <property type="entry name" value="RTX_toxin/Mannuronan_C5-epim"/>
</dbReference>
<evidence type="ECO:0000256" key="3">
    <source>
        <dbReference type="SAM" id="MobiDB-lite"/>
    </source>
</evidence>
<dbReference type="EMBL" id="FQZZ01000001">
    <property type="protein sequence ID" value="SHJ56175.1"/>
    <property type="molecule type" value="Genomic_DNA"/>
</dbReference>
<accession>A0A1H0BH57</accession>
<dbReference type="GO" id="GO:0005576">
    <property type="term" value="C:extracellular region"/>
    <property type="evidence" value="ECO:0007669"/>
    <property type="project" value="UniProtKB-SubCell"/>
</dbReference>
<dbReference type="InterPro" id="IPR036844">
    <property type="entry name" value="Hint_dom_sf"/>
</dbReference>
<gene>
    <name evidence="5" type="ORF">SAMN05444142_101644</name>
</gene>